<dbReference type="PATRIC" id="fig|862908.3.peg.1082"/>
<dbReference type="InterPro" id="IPR039554">
    <property type="entry name" value="HigA2-like_HTH"/>
</dbReference>
<dbReference type="Gene3D" id="1.10.260.40">
    <property type="entry name" value="lambda repressor-like DNA-binding domains"/>
    <property type="match status" value="1"/>
</dbReference>
<sequence>MNPYEVDIDKLQESKEVKDEKELLKLKLVSAFLKASSKMSSEEIISLTGLHKSDLSRLRSMNVKRFTIDKIVGLLDDLGFSTKIDVARKEAS</sequence>
<dbReference type="Pfam" id="PF13744">
    <property type="entry name" value="HTH_37"/>
    <property type="match status" value="1"/>
</dbReference>
<dbReference type="EMBL" id="FQ312005">
    <property type="protein sequence ID" value="CBW26015.1"/>
    <property type="molecule type" value="Genomic_DNA"/>
</dbReference>
<dbReference type="RefSeq" id="WP_014243799.1">
    <property type="nucleotide sequence ID" value="NC_016620.1"/>
</dbReference>
<evidence type="ECO:0000313" key="2">
    <source>
        <dbReference type="EMBL" id="CBW26015.1"/>
    </source>
</evidence>
<proteinExistence type="predicted"/>
<dbReference type="AlphaFoldDB" id="E1WYG7"/>
<name>E1WYG7_HALMS</name>
<keyword evidence="3" id="KW-1185">Reference proteome</keyword>
<dbReference type="InterPro" id="IPR010982">
    <property type="entry name" value="Lambda_DNA-bd_dom_sf"/>
</dbReference>
<dbReference type="Proteomes" id="UP000008963">
    <property type="component" value="Chromosome"/>
</dbReference>
<dbReference type="HOGENOM" id="CLU_2409186_0_0_7"/>
<dbReference type="STRING" id="862908.BMS_1136"/>
<reference evidence="3" key="1">
    <citation type="journal article" date="2013" name="ISME J.">
        <title>A small predatory core genome in the divergent marine Bacteriovorax marinus SJ and the terrestrial Bdellovibrio bacteriovorus.</title>
        <authorList>
            <person name="Crossman L.C."/>
            <person name="Chen H."/>
            <person name="Cerdeno-Tarraga A.M."/>
            <person name="Brooks K."/>
            <person name="Quail M.A."/>
            <person name="Pineiro S.A."/>
            <person name="Hobley L."/>
            <person name="Sockett R.E."/>
            <person name="Bentley S.D."/>
            <person name="Parkhill J."/>
            <person name="Williams H.N."/>
            <person name="Stine O.C."/>
        </authorList>
    </citation>
    <scope>NUCLEOTIDE SEQUENCE [LARGE SCALE GENOMIC DNA]</scope>
    <source>
        <strain evidence="3">ATCC BAA-682 / DSM 15412 / SJ</strain>
    </source>
</reference>
<protein>
    <recommendedName>
        <fullName evidence="1">HigA2-like helix-turn-helix domain-containing protein</fullName>
    </recommendedName>
</protein>
<gene>
    <name evidence="2" type="ordered locus">BMS_1136</name>
</gene>
<feature type="domain" description="HigA2-like helix-turn-helix" evidence="1">
    <location>
        <begin position="36"/>
        <end position="86"/>
    </location>
</feature>
<accession>E1WYG7</accession>
<evidence type="ECO:0000259" key="1">
    <source>
        <dbReference type="Pfam" id="PF13744"/>
    </source>
</evidence>
<organism evidence="2 3">
    <name type="scientific">Halobacteriovorax marinus (strain ATCC BAA-682 / DSM 15412 / SJ)</name>
    <name type="common">Bacteriovorax marinus</name>
    <dbReference type="NCBI Taxonomy" id="862908"/>
    <lineage>
        <taxon>Bacteria</taxon>
        <taxon>Pseudomonadati</taxon>
        <taxon>Bdellovibrionota</taxon>
        <taxon>Bacteriovoracia</taxon>
        <taxon>Bacteriovoracales</taxon>
        <taxon>Halobacteriovoraceae</taxon>
        <taxon>Halobacteriovorax</taxon>
    </lineage>
</organism>
<dbReference type="GO" id="GO:0003677">
    <property type="term" value="F:DNA binding"/>
    <property type="evidence" value="ECO:0007669"/>
    <property type="project" value="InterPro"/>
</dbReference>
<evidence type="ECO:0000313" key="3">
    <source>
        <dbReference type="Proteomes" id="UP000008963"/>
    </source>
</evidence>
<dbReference type="KEGG" id="bmx:BMS_1136"/>